<reference evidence="11 12" key="1">
    <citation type="journal article" date="2012" name="Stand. Genomic Sci.">
        <title>Genome sequence of the orange-pigmented seawater bacterium Owenweeksia hongkongensis type strain (UST20020801(T)).</title>
        <authorList>
            <person name="Riedel T."/>
            <person name="Held B."/>
            <person name="Nolan M."/>
            <person name="Lucas S."/>
            <person name="Lapidus A."/>
            <person name="Tice H."/>
            <person name="Del Rio T.G."/>
            <person name="Cheng J.F."/>
            <person name="Han C."/>
            <person name="Tapia R."/>
            <person name="Goodwin L.A."/>
            <person name="Pitluck S."/>
            <person name="Liolios K."/>
            <person name="Mavromatis K."/>
            <person name="Pagani I."/>
            <person name="Ivanova N."/>
            <person name="Mikhailova N."/>
            <person name="Pati A."/>
            <person name="Chen A."/>
            <person name="Palaniappan K."/>
            <person name="Rohde M."/>
            <person name="Tindall B.J."/>
            <person name="Detter J.C."/>
            <person name="Goker M."/>
            <person name="Woyke T."/>
            <person name="Bristow J."/>
            <person name="Eisen J.A."/>
            <person name="Markowitz V."/>
            <person name="Hugenholtz P."/>
            <person name="Klenk H.P."/>
            <person name="Kyrpides N.C."/>
        </authorList>
    </citation>
    <scope>NUCLEOTIDE SEQUENCE</scope>
    <source>
        <strain evidence="12">DSM 17368 / JCM 12287 / NRRL B-23963</strain>
    </source>
</reference>
<keyword evidence="11" id="KW-0675">Receptor</keyword>
<evidence type="ECO:0000256" key="3">
    <source>
        <dbReference type="ARBA" id="ARBA00022452"/>
    </source>
</evidence>
<evidence type="ECO:0000259" key="10">
    <source>
        <dbReference type="Pfam" id="PF07715"/>
    </source>
</evidence>
<dbReference type="Gene3D" id="2.170.130.10">
    <property type="entry name" value="TonB-dependent receptor, plug domain"/>
    <property type="match status" value="1"/>
</dbReference>
<dbReference type="InterPro" id="IPR008969">
    <property type="entry name" value="CarboxyPept-like_regulatory"/>
</dbReference>
<dbReference type="AlphaFoldDB" id="G8R7J6"/>
<dbReference type="EMBL" id="CP003156">
    <property type="protein sequence ID" value="AEV32349.1"/>
    <property type="molecule type" value="Genomic_DNA"/>
</dbReference>
<dbReference type="GO" id="GO:0009279">
    <property type="term" value="C:cell outer membrane"/>
    <property type="evidence" value="ECO:0007669"/>
    <property type="project" value="UniProtKB-SubCell"/>
</dbReference>
<dbReference type="PATRIC" id="fig|926562.3.peg.1361"/>
<dbReference type="KEGG" id="oho:Oweho_1352"/>
<keyword evidence="12" id="KW-1185">Reference proteome</keyword>
<keyword evidence="3 8" id="KW-1134">Transmembrane beta strand</keyword>
<proteinExistence type="inferred from homology"/>
<accession>G8R7J6</accession>
<dbReference type="InterPro" id="IPR037066">
    <property type="entry name" value="Plug_dom_sf"/>
</dbReference>
<dbReference type="Pfam" id="PF07715">
    <property type="entry name" value="Plug"/>
    <property type="match status" value="1"/>
</dbReference>
<evidence type="ECO:0000256" key="6">
    <source>
        <dbReference type="ARBA" id="ARBA00023136"/>
    </source>
</evidence>
<protein>
    <submittedName>
        <fullName evidence="11">Outer membrane receptor protein</fullName>
    </submittedName>
</protein>
<name>G8R7J6_OWEHD</name>
<feature type="domain" description="TonB-dependent receptor plug" evidence="10">
    <location>
        <begin position="121"/>
        <end position="223"/>
    </location>
</feature>
<dbReference type="OrthoDB" id="9812892at2"/>
<dbReference type="STRING" id="926562.Oweho_1352"/>
<dbReference type="Gene3D" id="2.60.40.1120">
    <property type="entry name" value="Carboxypeptidase-like, regulatory domain"/>
    <property type="match status" value="1"/>
</dbReference>
<evidence type="ECO:0000313" key="11">
    <source>
        <dbReference type="EMBL" id="AEV32349.1"/>
    </source>
</evidence>
<feature type="signal peptide" evidence="9">
    <location>
        <begin position="1"/>
        <end position="20"/>
    </location>
</feature>
<evidence type="ECO:0000256" key="2">
    <source>
        <dbReference type="ARBA" id="ARBA00022448"/>
    </source>
</evidence>
<dbReference type="InterPro" id="IPR012910">
    <property type="entry name" value="Plug_dom"/>
</dbReference>
<organism evidence="11 12">
    <name type="scientific">Owenweeksia hongkongensis (strain DSM 17368 / CIP 108786 / JCM 12287 / NRRL B-23963 / UST20020801)</name>
    <dbReference type="NCBI Taxonomy" id="926562"/>
    <lineage>
        <taxon>Bacteria</taxon>
        <taxon>Pseudomonadati</taxon>
        <taxon>Bacteroidota</taxon>
        <taxon>Flavobacteriia</taxon>
        <taxon>Flavobacteriales</taxon>
        <taxon>Owenweeksiaceae</taxon>
        <taxon>Owenweeksia</taxon>
    </lineage>
</organism>
<dbReference type="InterPro" id="IPR039426">
    <property type="entry name" value="TonB-dep_rcpt-like"/>
</dbReference>
<evidence type="ECO:0000256" key="4">
    <source>
        <dbReference type="ARBA" id="ARBA00022692"/>
    </source>
</evidence>
<dbReference type="Gene3D" id="2.40.170.20">
    <property type="entry name" value="TonB-dependent receptor, beta-barrel domain"/>
    <property type="match status" value="1"/>
</dbReference>
<keyword evidence="5 9" id="KW-0732">Signal</keyword>
<dbReference type="eggNOG" id="COG4206">
    <property type="taxonomic scope" value="Bacteria"/>
</dbReference>
<evidence type="ECO:0000256" key="8">
    <source>
        <dbReference type="PROSITE-ProRule" id="PRU01360"/>
    </source>
</evidence>
<dbReference type="SUPFAM" id="SSF49464">
    <property type="entry name" value="Carboxypeptidase regulatory domain-like"/>
    <property type="match status" value="1"/>
</dbReference>
<gene>
    <name evidence="11" type="ordered locus">Oweho_1352</name>
</gene>
<dbReference type="SUPFAM" id="SSF56935">
    <property type="entry name" value="Porins"/>
    <property type="match status" value="1"/>
</dbReference>
<evidence type="ECO:0000256" key="9">
    <source>
        <dbReference type="SAM" id="SignalP"/>
    </source>
</evidence>
<keyword evidence="6 8" id="KW-0472">Membrane</keyword>
<evidence type="ECO:0000256" key="5">
    <source>
        <dbReference type="ARBA" id="ARBA00022729"/>
    </source>
</evidence>
<dbReference type="GO" id="GO:0015344">
    <property type="term" value="F:siderophore uptake transmembrane transporter activity"/>
    <property type="evidence" value="ECO:0007669"/>
    <property type="project" value="TreeGrafter"/>
</dbReference>
<keyword evidence="2 8" id="KW-0813">Transport</keyword>
<dbReference type="GO" id="GO:0044718">
    <property type="term" value="P:siderophore transmembrane transport"/>
    <property type="evidence" value="ECO:0007669"/>
    <property type="project" value="TreeGrafter"/>
</dbReference>
<evidence type="ECO:0000256" key="1">
    <source>
        <dbReference type="ARBA" id="ARBA00004571"/>
    </source>
</evidence>
<evidence type="ECO:0000313" key="12">
    <source>
        <dbReference type="Proteomes" id="UP000005631"/>
    </source>
</evidence>
<sequence length="801" mass="90095">MTRFYYSVLFLLCFSIVAYGQQCNIGGQVLLSDGTPLIGAHLILEETKKAGVTDANGVFSISNIPHGTHTLVVSSMEAKTLRQKIKLHKDKHTINLTAEPSNVELEEAQVAAKTVASEIESSGFAVNALETKDIQYQSIQVNDMLDQSTGVRIRQTGGLGSQVVYNINGLSGNSVRIFIDGIPIENYGSSFSLSSIPSSSIERVEVYKGVVPAHLGGDALGGAINVITKKLVANSLNVSYSFGSFNTHQASINGNYRNQKNGLTFRGSAFYNYSDNNYDVWGDKVYTTGADGKKEYITAERFHDSYQSRGGKAELGFTNVKWADQAFVGVLLSDLDKDIQHGATMELVYGNRRAEQSTQAINLLYTKNDFLLKGLDINISGLYSNLRRNIIDTVPYMYDWSGNRVSDYWDLYDGEWLEYQTGAEAGDPTLNEDREKKLTGRANLTYRINTKNKVVLNYLATDFQRKPDDPLLPDAERELIDTRHFRKSVTGVSYENTAFDGRLTTSIFGKFYYQYVKLKDAVRGRDAVTAYEYEDSRNETGYGIAAAYYLFPKVELTASAENAIRMPGSTEIFGNTAENVDASYELEPERSTNFNVGFVLGMFGKKKHNVGFNANFFYRNIQGMIMPGVPDQQDETFSYVNVHSVLSTGFDAEAKYSFDQKLNYRLGVSLANPRFNTQYDEYGDEYLYYKDRLRNEPFFTVNSNLRYTMRDVLQKKSRLSMYYNLGYVHEFYRNWPSIGGANKDVIPSQMVHDVGVAYTFPKDKLTLSADARNLLNEQVFDNWALQKPGRAFYVKASYSIF</sequence>
<dbReference type="HOGENOM" id="CLU_016091_0_0_10"/>
<dbReference type="PANTHER" id="PTHR30069">
    <property type="entry name" value="TONB-DEPENDENT OUTER MEMBRANE RECEPTOR"/>
    <property type="match status" value="1"/>
</dbReference>
<dbReference type="Proteomes" id="UP000005631">
    <property type="component" value="Chromosome"/>
</dbReference>
<comment type="subcellular location">
    <subcellularLocation>
        <location evidence="1 8">Cell outer membrane</location>
        <topology evidence="1 8">Multi-pass membrane protein</topology>
    </subcellularLocation>
</comment>
<dbReference type="RefSeq" id="WP_014201705.1">
    <property type="nucleotide sequence ID" value="NC_016599.1"/>
</dbReference>
<dbReference type="Pfam" id="PF13715">
    <property type="entry name" value="CarbopepD_reg_2"/>
    <property type="match status" value="1"/>
</dbReference>
<evidence type="ECO:0000256" key="7">
    <source>
        <dbReference type="ARBA" id="ARBA00023237"/>
    </source>
</evidence>
<comment type="similarity">
    <text evidence="8">Belongs to the TonB-dependent receptor family.</text>
</comment>
<feature type="chain" id="PRO_5003514419" evidence="9">
    <location>
        <begin position="21"/>
        <end position="801"/>
    </location>
</feature>
<dbReference type="PROSITE" id="PS52016">
    <property type="entry name" value="TONB_DEPENDENT_REC_3"/>
    <property type="match status" value="1"/>
</dbReference>
<keyword evidence="7 8" id="KW-0998">Cell outer membrane</keyword>
<dbReference type="InterPro" id="IPR036942">
    <property type="entry name" value="Beta-barrel_TonB_sf"/>
</dbReference>
<dbReference type="PANTHER" id="PTHR30069:SF29">
    <property type="entry name" value="HEMOGLOBIN AND HEMOGLOBIN-HAPTOGLOBIN-BINDING PROTEIN 1-RELATED"/>
    <property type="match status" value="1"/>
</dbReference>
<keyword evidence="4 8" id="KW-0812">Transmembrane</keyword>